<evidence type="ECO:0000313" key="5">
    <source>
        <dbReference type="EMBL" id="MBN9645329.1"/>
    </source>
</evidence>
<dbReference type="InterPro" id="IPR055370">
    <property type="entry name" value="Lsr2_DNA-bd"/>
</dbReference>
<protein>
    <submittedName>
        <fullName evidence="5">Lsr2 family protein</fullName>
    </submittedName>
</protein>
<organism evidence="5 6">
    <name type="scientific">Corynebacterium mendelii</name>
    <dbReference type="NCBI Taxonomy" id="2765362"/>
    <lineage>
        <taxon>Bacteria</taxon>
        <taxon>Bacillati</taxon>
        <taxon>Actinomycetota</taxon>
        <taxon>Actinomycetes</taxon>
        <taxon>Mycobacteriales</taxon>
        <taxon>Corynebacteriaceae</taxon>
        <taxon>Corynebacterium</taxon>
    </lineage>
</organism>
<dbReference type="GO" id="GO:0003677">
    <property type="term" value="F:DNA binding"/>
    <property type="evidence" value="ECO:0007669"/>
    <property type="project" value="UniProtKB-KW"/>
</dbReference>
<keyword evidence="1" id="KW-0238">DNA-binding</keyword>
<dbReference type="Pfam" id="PF23359">
    <property type="entry name" value="Lsr2_DNA-bd"/>
    <property type="match status" value="1"/>
</dbReference>
<proteinExistence type="predicted"/>
<dbReference type="Proteomes" id="UP000664332">
    <property type="component" value="Unassembled WGS sequence"/>
</dbReference>
<evidence type="ECO:0000259" key="3">
    <source>
        <dbReference type="Pfam" id="PF11774"/>
    </source>
</evidence>
<dbReference type="InterPro" id="IPR036625">
    <property type="entry name" value="E3-bd_dom_sf"/>
</dbReference>
<feature type="domain" description="Lsr2 DNA-binding" evidence="4">
    <location>
        <begin position="76"/>
        <end position="109"/>
    </location>
</feature>
<sequence>MARRNITQYFDDLDDTPLNEEKLNVVHFSLDGTDYVLDLSESNAAKVREAFQPFISAGRKAESSRKKRSGTTKNPDLNRKIREWAKGQGYTIAERGRIPQEIIDAYNGAHA</sequence>
<accession>A0A939E2N8</accession>
<feature type="domain" description="Lsr2 dimerization" evidence="3">
    <location>
        <begin position="1"/>
        <end position="61"/>
    </location>
</feature>
<keyword evidence="6" id="KW-1185">Reference proteome</keyword>
<dbReference type="GO" id="GO:0016746">
    <property type="term" value="F:acyltransferase activity"/>
    <property type="evidence" value="ECO:0007669"/>
    <property type="project" value="InterPro"/>
</dbReference>
<dbReference type="AlphaFoldDB" id="A0A939E2N8"/>
<evidence type="ECO:0000256" key="2">
    <source>
        <dbReference type="SAM" id="MobiDB-lite"/>
    </source>
</evidence>
<evidence type="ECO:0000313" key="6">
    <source>
        <dbReference type="Proteomes" id="UP000664332"/>
    </source>
</evidence>
<dbReference type="EMBL" id="JAFLEQ010000018">
    <property type="protein sequence ID" value="MBN9645329.1"/>
    <property type="molecule type" value="Genomic_DNA"/>
</dbReference>
<gene>
    <name evidence="5" type="ORF">JZY06_12000</name>
</gene>
<dbReference type="Gene3D" id="3.30.60.230">
    <property type="entry name" value="Lsr2, dimerization domain"/>
    <property type="match status" value="1"/>
</dbReference>
<dbReference type="RefSeq" id="WP_207279811.1">
    <property type="nucleotide sequence ID" value="NZ_JAFLEQ010000018.1"/>
</dbReference>
<name>A0A939E2N8_9CORY</name>
<dbReference type="InterPro" id="IPR042261">
    <property type="entry name" value="Lsr2-like_dimerization"/>
</dbReference>
<dbReference type="Gene3D" id="4.10.320.10">
    <property type="entry name" value="E3-binding domain"/>
    <property type="match status" value="1"/>
</dbReference>
<reference evidence="5" key="1">
    <citation type="submission" date="2021-03" db="EMBL/GenBank/DDBJ databases">
        <authorList>
            <person name="Sun Q."/>
        </authorList>
    </citation>
    <scope>NUCLEOTIDE SEQUENCE</scope>
    <source>
        <strain evidence="5">CCM 8862</strain>
    </source>
</reference>
<dbReference type="InterPro" id="IPR024412">
    <property type="entry name" value="Lsr2_dim_dom"/>
</dbReference>
<evidence type="ECO:0000256" key="1">
    <source>
        <dbReference type="ARBA" id="ARBA00023125"/>
    </source>
</evidence>
<comment type="caution">
    <text evidence="5">The sequence shown here is derived from an EMBL/GenBank/DDBJ whole genome shotgun (WGS) entry which is preliminary data.</text>
</comment>
<dbReference type="Pfam" id="PF11774">
    <property type="entry name" value="Lsr2"/>
    <property type="match status" value="1"/>
</dbReference>
<feature type="region of interest" description="Disordered" evidence="2">
    <location>
        <begin position="57"/>
        <end position="79"/>
    </location>
</feature>
<evidence type="ECO:0000259" key="4">
    <source>
        <dbReference type="Pfam" id="PF23359"/>
    </source>
</evidence>